<protein>
    <submittedName>
        <fullName evidence="2">Uncharacterized protein</fullName>
    </submittedName>
</protein>
<dbReference type="RefSeq" id="WP_213680856.1">
    <property type="nucleotide sequence ID" value="NZ_CP074572.1"/>
</dbReference>
<feature type="transmembrane region" description="Helical" evidence="1">
    <location>
        <begin position="20"/>
        <end position="38"/>
    </location>
</feature>
<dbReference type="Proteomes" id="UP000676428">
    <property type="component" value="Chromosome"/>
</dbReference>
<feature type="transmembrane region" description="Helical" evidence="1">
    <location>
        <begin position="83"/>
        <end position="101"/>
    </location>
</feature>
<keyword evidence="1" id="KW-1133">Transmembrane helix</keyword>
<sequence>MDNNLKAGLDIFDLAIKRLVVPVTMLVAAAVVSFGLKAPDSNHLLIYFFMLLLTFFAVGYGLCSAFEAGKAINELTISTINKFGLTLCFWLIYLMLFYSAIRLGLDKLSGL</sequence>
<evidence type="ECO:0000313" key="2">
    <source>
        <dbReference type="EMBL" id="QVK22199.1"/>
    </source>
</evidence>
<gene>
    <name evidence="2" type="ORF">KHX94_12235</name>
</gene>
<keyword evidence="3" id="KW-1185">Reference proteome</keyword>
<evidence type="ECO:0000256" key="1">
    <source>
        <dbReference type="SAM" id="Phobius"/>
    </source>
</evidence>
<keyword evidence="1" id="KW-0472">Membrane</keyword>
<accession>A0ABX8DBK2</accession>
<keyword evidence="1" id="KW-0812">Transmembrane</keyword>
<feature type="transmembrane region" description="Helical" evidence="1">
    <location>
        <begin position="44"/>
        <end position="63"/>
    </location>
</feature>
<reference evidence="2 3" key="1">
    <citation type="journal article" date="2012" name="Int. J. Syst. Evol. Microbiol.">
        <title>Shewanella dokdonensis sp. nov., isolated from seawater.</title>
        <authorList>
            <person name="Sung H.R."/>
            <person name="Yoon J.H."/>
            <person name="Ghim S.Y."/>
        </authorList>
    </citation>
    <scope>NUCLEOTIDE SEQUENCE [LARGE SCALE GENOMIC DNA]</scope>
    <source>
        <strain evidence="2 3">DSM 23626</strain>
    </source>
</reference>
<organism evidence="2 3">
    <name type="scientific">Shewanella dokdonensis</name>
    <dbReference type="NCBI Taxonomy" id="712036"/>
    <lineage>
        <taxon>Bacteria</taxon>
        <taxon>Pseudomonadati</taxon>
        <taxon>Pseudomonadota</taxon>
        <taxon>Gammaproteobacteria</taxon>
        <taxon>Alteromonadales</taxon>
        <taxon>Shewanellaceae</taxon>
        <taxon>Shewanella</taxon>
    </lineage>
</organism>
<dbReference type="EMBL" id="CP074572">
    <property type="protein sequence ID" value="QVK22199.1"/>
    <property type="molecule type" value="Genomic_DNA"/>
</dbReference>
<name>A0ABX8DBK2_9GAMM</name>
<evidence type="ECO:0000313" key="3">
    <source>
        <dbReference type="Proteomes" id="UP000676428"/>
    </source>
</evidence>
<proteinExistence type="predicted"/>